<evidence type="ECO:0000313" key="5">
    <source>
        <dbReference type="EnsemblMetazoa" id="HelroP189566"/>
    </source>
</evidence>
<feature type="transmembrane region" description="Helical" evidence="3">
    <location>
        <begin position="520"/>
        <end position="539"/>
    </location>
</feature>
<dbReference type="PANTHER" id="PTHR10582:SF28">
    <property type="entry name" value="NANCHUNG, ISOFORM B"/>
    <property type="match status" value="1"/>
</dbReference>
<dbReference type="GO" id="GO:0005262">
    <property type="term" value="F:calcium channel activity"/>
    <property type="evidence" value="ECO:0000318"/>
    <property type="project" value="GO_Central"/>
</dbReference>
<dbReference type="CTD" id="20211305"/>
<evidence type="ECO:0000313" key="6">
    <source>
        <dbReference type="Proteomes" id="UP000015101"/>
    </source>
</evidence>
<feature type="transmembrane region" description="Helical" evidence="3">
    <location>
        <begin position="559"/>
        <end position="582"/>
    </location>
</feature>
<reference evidence="5" key="3">
    <citation type="submission" date="2015-06" db="UniProtKB">
        <authorList>
            <consortium name="EnsemblMetazoa"/>
        </authorList>
    </citation>
    <scope>IDENTIFICATION</scope>
</reference>
<accession>T1FR58</accession>
<reference evidence="4 6" key="2">
    <citation type="journal article" date="2013" name="Nature">
        <title>Insights into bilaterian evolution from three spiralian genomes.</title>
        <authorList>
            <person name="Simakov O."/>
            <person name="Marletaz F."/>
            <person name="Cho S.J."/>
            <person name="Edsinger-Gonzales E."/>
            <person name="Havlak P."/>
            <person name="Hellsten U."/>
            <person name="Kuo D.H."/>
            <person name="Larsson T."/>
            <person name="Lv J."/>
            <person name="Arendt D."/>
            <person name="Savage R."/>
            <person name="Osoegawa K."/>
            <person name="de Jong P."/>
            <person name="Grimwood J."/>
            <person name="Chapman J.A."/>
            <person name="Shapiro H."/>
            <person name="Aerts A."/>
            <person name="Otillar R.P."/>
            <person name="Terry A.Y."/>
            <person name="Boore J.L."/>
            <person name="Grigoriev I.V."/>
            <person name="Lindberg D.R."/>
            <person name="Seaver E.C."/>
            <person name="Weisblat D.A."/>
            <person name="Putnam N.H."/>
            <person name="Rokhsar D.S."/>
        </authorList>
    </citation>
    <scope>NUCLEOTIDE SEQUENCE</scope>
</reference>
<keyword evidence="3" id="KW-0812">Transmembrane</keyword>
<dbReference type="GO" id="GO:0005886">
    <property type="term" value="C:plasma membrane"/>
    <property type="evidence" value="ECO:0000318"/>
    <property type="project" value="GO_Central"/>
</dbReference>
<dbReference type="GeneID" id="20211305"/>
<dbReference type="AlphaFoldDB" id="T1FR58"/>
<dbReference type="EMBL" id="KB097639">
    <property type="protein sequence ID" value="ESN92681.1"/>
    <property type="molecule type" value="Genomic_DNA"/>
</dbReference>
<dbReference type="EnsemblMetazoa" id="HelroT189566">
    <property type="protein sequence ID" value="HelroP189566"/>
    <property type="gene ID" value="HelroG189566"/>
</dbReference>
<keyword evidence="3" id="KW-1133">Transmembrane helix</keyword>
<evidence type="ECO:0008006" key="7">
    <source>
        <dbReference type="Google" id="ProtNLM"/>
    </source>
</evidence>
<feature type="transmembrane region" description="Helical" evidence="3">
    <location>
        <begin position="453"/>
        <end position="471"/>
    </location>
</feature>
<proteinExistence type="predicted"/>
<feature type="compositionally biased region" description="Pro residues" evidence="2">
    <location>
        <begin position="353"/>
        <end position="367"/>
    </location>
</feature>
<dbReference type="PANTHER" id="PTHR10582">
    <property type="entry name" value="TRANSIENT RECEPTOR POTENTIAL ION CHANNEL PROTEIN"/>
    <property type="match status" value="1"/>
</dbReference>
<dbReference type="RefSeq" id="XP_009028989.1">
    <property type="nucleotide sequence ID" value="XM_009030741.1"/>
</dbReference>
<dbReference type="KEGG" id="hro:HELRODRAFT_189566"/>
<sequence>MDDIRFVIVVKECIDETPDDSAMPKSIIDRISSDGDNKIGDVPYCFMWLRRTRQNEQVYDQYVAMLMAHSAVEPKDVGSSFAETLVEVYQSDEHLFQKIYFVFKQNKSENFQTYLKKIINFLEKKNIEGQPFSYLLNSAIKISKFSDFKTFETKKLLEYFIQERDKLTTSSLLKLGCRSSLQTFISSYDHASTNLLLDLTTPSPKELLAEDIFHHIVLSYRYSPNNYSKLKIIFNRILKLYPAQVLTKLFNTPSARYKNLNVLEYSCYIQAPKMLELILNSEGVLRRTSEKIIGYDVSNFIPETMIDDDVSQEEPADNNKKAQQSDANNNNETTKSGDENPTVLEMTSFLPGSPCPPQPASNSPQPPSTCLLERIIATSADDERRAALLMHVPPMRYVVSNYVLVSQVISALLFLLQVIYMICFTAFVISDAKLSVSQDDSFEARSKKGINRLYRFFIIIPPLLFFIYSLIQANTLNRLIEGADESKKGFKLYKLKNISYYELLLFIGFMSWPALKDDLYFEISVVILVLGWLKPAYYLSYYRYWSAFIVALKSSMTKYLISFAFIFTFVYIGFSMAFRVLLIRRATTPDEEKPMETVAYMTFVTLFGMGELDQMPSEHSTGSILLMKLTVCLYCSSLAILVLAIIRQPDEEVVVRVGSELTPRVNLKFIKEVAWLILLKKHLDDKNKQRHYSRQQQQQNAETIKPYRRPLPGEKYGSAFFQFRKILGLESRVFKEVGNRYHLRLMKDDVIDPSVGSDDDVTSGDDDVRERGKDVEDVGVSGELEKVKSSVERVEKKLEILIERIGKL</sequence>
<reference evidence="6" key="1">
    <citation type="submission" date="2012-12" db="EMBL/GenBank/DDBJ databases">
        <authorList>
            <person name="Hellsten U."/>
            <person name="Grimwood J."/>
            <person name="Chapman J.A."/>
            <person name="Shapiro H."/>
            <person name="Aerts A."/>
            <person name="Otillar R.P."/>
            <person name="Terry A.Y."/>
            <person name="Boore J.L."/>
            <person name="Simakov O."/>
            <person name="Marletaz F."/>
            <person name="Cho S.-J."/>
            <person name="Edsinger-Gonzales E."/>
            <person name="Havlak P."/>
            <person name="Kuo D.-H."/>
            <person name="Larsson T."/>
            <person name="Lv J."/>
            <person name="Arendt D."/>
            <person name="Savage R."/>
            <person name="Osoegawa K."/>
            <person name="de Jong P."/>
            <person name="Lindberg D.R."/>
            <person name="Seaver E.C."/>
            <person name="Weisblat D.A."/>
            <person name="Putnam N.H."/>
            <person name="Grigoriev I.V."/>
            <person name="Rokhsar D.S."/>
        </authorList>
    </citation>
    <scope>NUCLEOTIDE SEQUENCE</scope>
</reference>
<feature type="transmembrane region" description="Helical" evidence="3">
    <location>
        <begin position="408"/>
        <end position="432"/>
    </location>
</feature>
<evidence type="ECO:0000256" key="2">
    <source>
        <dbReference type="SAM" id="MobiDB-lite"/>
    </source>
</evidence>
<name>T1FR58_HELRO</name>
<gene>
    <name evidence="5" type="primary">20211305</name>
    <name evidence="4" type="ORF">HELRODRAFT_189566</name>
</gene>
<dbReference type="Proteomes" id="UP000015101">
    <property type="component" value="Unassembled WGS sequence"/>
</dbReference>
<keyword evidence="3" id="KW-0472">Membrane</keyword>
<dbReference type="InterPro" id="IPR024862">
    <property type="entry name" value="TRPV"/>
</dbReference>
<dbReference type="EMBL" id="AMQM01001822">
    <property type="status" value="NOT_ANNOTATED_CDS"/>
    <property type="molecule type" value="Genomic_DNA"/>
</dbReference>
<feature type="region of interest" description="Disordered" evidence="2">
    <location>
        <begin position="754"/>
        <end position="775"/>
    </location>
</feature>
<dbReference type="InParanoid" id="T1FR58"/>
<organism evidence="5 6">
    <name type="scientific">Helobdella robusta</name>
    <name type="common">Californian leech</name>
    <dbReference type="NCBI Taxonomy" id="6412"/>
    <lineage>
        <taxon>Eukaryota</taxon>
        <taxon>Metazoa</taxon>
        <taxon>Spiralia</taxon>
        <taxon>Lophotrochozoa</taxon>
        <taxon>Annelida</taxon>
        <taxon>Clitellata</taxon>
        <taxon>Hirudinea</taxon>
        <taxon>Rhynchobdellida</taxon>
        <taxon>Glossiphoniidae</taxon>
        <taxon>Helobdella</taxon>
    </lineage>
</organism>
<dbReference type="GO" id="GO:0098703">
    <property type="term" value="P:calcium ion import across plasma membrane"/>
    <property type="evidence" value="ECO:0000318"/>
    <property type="project" value="GO_Central"/>
</dbReference>
<evidence type="ECO:0000256" key="3">
    <source>
        <dbReference type="SAM" id="Phobius"/>
    </source>
</evidence>
<evidence type="ECO:0000256" key="1">
    <source>
        <dbReference type="ARBA" id="ARBA00022737"/>
    </source>
</evidence>
<protein>
    <recommendedName>
        <fullName evidence="7">Ion transport domain-containing protein</fullName>
    </recommendedName>
</protein>
<keyword evidence="1" id="KW-0677">Repeat</keyword>
<keyword evidence="6" id="KW-1185">Reference proteome</keyword>
<evidence type="ECO:0000313" key="4">
    <source>
        <dbReference type="EMBL" id="ESN92681.1"/>
    </source>
</evidence>
<feature type="transmembrane region" description="Helical" evidence="3">
    <location>
        <begin position="624"/>
        <end position="646"/>
    </location>
</feature>
<feature type="compositionally biased region" description="Polar residues" evidence="2">
    <location>
        <begin position="321"/>
        <end position="334"/>
    </location>
</feature>
<feature type="region of interest" description="Disordered" evidence="2">
    <location>
        <begin position="310"/>
        <end position="367"/>
    </location>
</feature>
<dbReference type="HOGENOM" id="CLU_348941_0_0_1"/>
<feature type="compositionally biased region" description="Basic and acidic residues" evidence="2">
    <location>
        <begin position="766"/>
        <end position="775"/>
    </location>
</feature>